<feature type="transmembrane region" description="Helical" evidence="4">
    <location>
        <begin position="56"/>
        <end position="77"/>
    </location>
</feature>
<dbReference type="PANTHER" id="PTHR23537">
    <property type="match status" value="1"/>
</dbReference>
<keyword evidence="2 4" id="KW-1133">Transmembrane helix</keyword>
<feature type="transmembrane region" description="Helical" evidence="4">
    <location>
        <begin position="115"/>
        <end position="140"/>
    </location>
</feature>
<feature type="transmembrane region" description="Helical" evidence="4">
    <location>
        <begin position="276"/>
        <end position="299"/>
    </location>
</feature>
<evidence type="ECO:0000313" key="7">
    <source>
        <dbReference type="Proteomes" id="UP000761264"/>
    </source>
</evidence>
<dbReference type="Proteomes" id="UP000761264">
    <property type="component" value="Unassembled WGS sequence"/>
</dbReference>
<dbReference type="EMBL" id="JAAQPH010000046">
    <property type="protein sequence ID" value="NIA72465.1"/>
    <property type="molecule type" value="Genomic_DNA"/>
</dbReference>
<evidence type="ECO:0000256" key="4">
    <source>
        <dbReference type="SAM" id="Phobius"/>
    </source>
</evidence>
<keyword evidence="1 4" id="KW-0812">Transmembrane</keyword>
<feature type="transmembrane region" description="Helical" evidence="4">
    <location>
        <begin position="187"/>
        <end position="213"/>
    </location>
</feature>
<dbReference type="GO" id="GO:0022857">
    <property type="term" value="F:transmembrane transporter activity"/>
    <property type="evidence" value="ECO:0007669"/>
    <property type="project" value="InterPro"/>
</dbReference>
<keyword evidence="7" id="KW-1185">Reference proteome</keyword>
<feature type="transmembrane region" description="Helical" evidence="4">
    <location>
        <begin position="339"/>
        <end position="358"/>
    </location>
</feature>
<dbReference type="InterPro" id="IPR020846">
    <property type="entry name" value="MFS_dom"/>
</dbReference>
<dbReference type="Gene3D" id="1.20.1250.20">
    <property type="entry name" value="MFS general substrate transporter like domains"/>
    <property type="match status" value="2"/>
</dbReference>
<feature type="domain" description="Major facilitator superfamily (MFS) profile" evidence="5">
    <location>
        <begin position="1"/>
        <end position="361"/>
    </location>
</feature>
<sequence>MGIGRFVYTPILPFMVETLGLSQAQAGLVASANFLGYLLGALGAAKASLPGGRRRWFLIALAVSAFTTAGMAAEAWLPLFLALRFASGVASAFVLVLASALVLDRLAAAGRPGLSALHFAGVGSGIALSAVLVAGMAAFGSDWRELWLASGGLSLLALLAVFRLVPPEGAEAAAAKPPAAGHGDRRRLIALVIAYGLFGFGYVITATFISTLVRLTPEIRWLESYVWLVVGLAAIPSVLVWSWLAGRLGTARGFALACLTQGVGVALSVLGSGAFAVLLAAALLGGTIMGITALGLVYARALSPGDPRRSMALMTAAFGLGQMIGPGFAGYAYGLGQSFLLPSLVASAALFIAFALTMEWRRR</sequence>
<dbReference type="PANTHER" id="PTHR23537:SF1">
    <property type="entry name" value="SUGAR TRANSPORTER"/>
    <property type="match status" value="1"/>
</dbReference>
<protein>
    <submittedName>
        <fullName evidence="6">YbfB/YjiJ family MFS transporter</fullName>
    </submittedName>
</protein>
<feature type="transmembrane region" description="Helical" evidence="4">
    <location>
        <begin position="311"/>
        <end position="333"/>
    </location>
</feature>
<feature type="transmembrane region" description="Helical" evidence="4">
    <location>
        <begin position="24"/>
        <end position="44"/>
    </location>
</feature>
<dbReference type="Pfam" id="PF06779">
    <property type="entry name" value="MFS_4"/>
    <property type="match status" value="1"/>
</dbReference>
<evidence type="ECO:0000256" key="2">
    <source>
        <dbReference type="ARBA" id="ARBA00022989"/>
    </source>
</evidence>
<feature type="transmembrane region" description="Helical" evidence="4">
    <location>
        <begin position="225"/>
        <end position="244"/>
    </location>
</feature>
<evidence type="ECO:0000313" key="6">
    <source>
        <dbReference type="EMBL" id="NIA72465.1"/>
    </source>
</evidence>
<evidence type="ECO:0000259" key="5">
    <source>
        <dbReference type="PROSITE" id="PS50850"/>
    </source>
</evidence>
<comment type="caution">
    <text evidence="6">The sequence shown here is derived from an EMBL/GenBank/DDBJ whole genome shotgun (WGS) entry which is preliminary data.</text>
</comment>
<feature type="transmembrane region" description="Helical" evidence="4">
    <location>
        <begin position="146"/>
        <end position="166"/>
    </location>
</feature>
<organism evidence="6 7">
    <name type="scientific">Pelagibius litoralis</name>
    <dbReference type="NCBI Taxonomy" id="374515"/>
    <lineage>
        <taxon>Bacteria</taxon>
        <taxon>Pseudomonadati</taxon>
        <taxon>Pseudomonadota</taxon>
        <taxon>Alphaproteobacteria</taxon>
        <taxon>Rhodospirillales</taxon>
        <taxon>Rhodovibrionaceae</taxon>
        <taxon>Pelagibius</taxon>
    </lineage>
</organism>
<evidence type="ECO:0000256" key="3">
    <source>
        <dbReference type="ARBA" id="ARBA00023136"/>
    </source>
</evidence>
<dbReference type="AlphaFoldDB" id="A0A967KGS7"/>
<reference evidence="6" key="1">
    <citation type="submission" date="2020-03" db="EMBL/GenBank/DDBJ databases">
        <title>Genome of Pelagibius litoralis DSM 21314T.</title>
        <authorList>
            <person name="Wang G."/>
        </authorList>
    </citation>
    <scope>NUCLEOTIDE SEQUENCE</scope>
    <source>
        <strain evidence="6">DSM 21314</strain>
    </source>
</reference>
<evidence type="ECO:0000256" key="1">
    <source>
        <dbReference type="ARBA" id="ARBA00022692"/>
    </source>
</evidence>
<name>A0A967KGS7_9PROT</name>
<keyword evidence="3 4" id="KW-0472">Membrane</keyword>
<dbReference type="SUPFAM" id="SSF103473">
    <property type="entry name" value="MFS general substrate transporter"/>
    <property type="match status" value="1"/>
</dbReference>
<dbReference type="PROSITE" id="PS50850">
    <property type="entry name" value="MFS"/>
    <property type="match status" value="1"/>
</dbReference>
<proteinExistence type="predicted"/>
<dbReference type="InterPro" id="IPR036259">
    <property type="entry name" value="MFS_trans_sf"/>
</dbReference>
<feature type="transmembrane region" description="Helical" evidence="4">
    <location>
        <begin position="251"/>
        <end position="270"/>
    </location>
</feature>
<gene>
    <name evidence="6" type="ORF">HBA54_28150</name>
</gene>
<accession>A0A967KGS7</accession>
<dbReference type="GO" id="GO:0005886">
    <property type="term" value="C:plasma membrane"/>
    <property type="evidence" value="ECO:0007669"/>
    <property type="project" value="TreeGrafter"/>
</dbReference>
<dbReference type="InterPro" id="IPR010645">
    <property type="entry name" value="MFS_4"/>
</dbReference>
<feature type="transmembrane region" description="Helical" evidence="4">
    <location>
        <begin position="83"/>
        <end position="103"/>
    </location>
</feature>